<dbReference type="CDD" id="cd00303">
    <property type="entry name" value="retropepsin_like"/>
    <property type="match status" value="1"/>
</dbReference>
<evidence type="ECO:0000256" key="2">
    <source>
        <dbReference type="SAM" id="MobiDB-lite"/>
    </source>
</evidence>
<feature type="region of interest" description="Disordered" evidence="2">
    <location>
        <begin position="1"/>
        <end position="29"/>
    </location>
</feature>
<keyword evidence="4" id="KW-1185">Reference proteome</keyword>
<evidence type="ECO:0000256" key="1">
    <source>
        <dbReference type="SAM" id="Coils"/>
    </source>
</evidence>
<evidence type="ECO:0000313" key="4">
    <source>
        <dbReference type="Proteomes" id="UP001057375"/>
    </source>
</evidence>
<feature type="coiled-coil region" evidence="1">
    <location>
        <begin position="157"/>
        <end position="184"/>
    </location>
</feature>
<gene>
    <name evidence="3" type="ORF">ADUPG1_013241</name>
</gene>
<comment type="caution">
    <text evidence="3">The sequence shown here is derived from an EMBL/GenBank/DDBJ whole genome shotgun (WGS) entry which is preliminary data.</text>
</comment>
<proteinExistence type="predicted"/>
<name>A0ABQ5K283_9EUKA</name>
<reference evidence="3" key="1">
    <citation type="submission" date="2022-03" db="EMBL/GenBank/DDBJ databases">
        <title>Draft genome sequence of Aduncisulcus paluster, a free-living microaerophilic Fornicata.</title>
        <authorList>
            <person name="Yuyama I."/>
            <person name="Kume K."/>
            <person name="Tamura T."/>
            <person name="Inagaki Y."/>
            <person name="Hashimoto T."/>
        </authorList>
    </citation>
    <scope>NUCLEOTIDE SEQUENCE</scope>
    <source>
        <strain evidence="3">NY0171</strain>
    </source>
</reference>
<feature type="compositionally biased region" description="Basic and acidic residues" evidence="2">
    <location>
        <begin position="8"/>
        <end position="19"/>
    </location>
</feature>
<organism evidence="3 4">
    <name type="scientific">Aduncisulcus paluster</name>
    <dbReference type="NCBI Taxonomy" id="2918883"/>
    <lineage>
        <taxon>Eukaryota</taxon>
        <taxon>Metamonada</taxon>
        <taxon>Carpediemonas-like organisms</taxon>
        <taxon>Aduncisulcus</taxon>
    </lineage>
</organism>
<dbReference type="Proteomes" id="UP001057375">
    <property type="component" value="Unassembled WGS sequence"/>
</dbReference>
<evidence type="ECO:0000313" key="3">
    <source>
        <dbReference type="EMBL" id="GKT26106.1"/>
    </source>
</evidence>
<keyword evidence="1" id="KW-0175">Coiled coil</keyword>
<feature type="region of interest" description="Disordered" evidence="2">
    <location>
        <begin position="196"/>
        <end position="259"/>
    </location>
</feature>
<accession>A0ABQ5K283</accession>
<sequence length="700" mass="78791">MAKKRKAKTEAEKKLREKSSGISSMTAHAETPVTPIRREVTLDMEPVTYPTPPKTLDQTDSIMAMLTSIQTQIGTMSRRMEDMEGKYVKMEKELIEAKKERTIVNKTAVKTSSVTEITPIRREVTLDMEPVTYPTPPKTLDQTDSIMAMLTSIQTQIGTMSRRMEDMEGKYVKMEKELIEAKKERTIVNKTAVKTSSVTESSGGSVDCKKSTSAKTSTSHMRKRPMELGEISESNDENSDAGFESTKSPQNVDIGSGHPVVTQSYRKTKDLFECDQSIITQLMPVESPPVLDAFLKENYKTFIRQFKEYKRRGGRLQLSACISDAVAFSVAAITGEVKPSEEVVAATLEHHLGKATDADVLGRLQRLRCPKFSSMADINGYVAKFMDILSSARDFLERRPDLVMEVFEKNLTHPKLRDEVRLLRGEGTEGFGKAVGIVLRKAVIFGHNSDDSKKRKRNSDSGEKSKVCPACGRFGHTRENCWKEHPELRPKNNAKKDHLMKLSDTICSSHQKDRSTIEVEVMVDPIVAKKVRARALIDTGASRSFINPILAKELGIRSKSTSPIEIKYGDTSKECNEICEVFTSIRVGKTKRLTCLPLKPIISDLVGEYDLIIGKNEGEKFGLYKMNAFGIEDVVVDDDDEKSDEYPCFSEEEIREDPTDYVNNEYPNFTRLKELIGQYSELWNLISSNKIYYTVISFNC</sequence>
<dbReference type="Gene3D" id="2.40.70.10">
    <property type="entry name" value="Acid Proteases"/>
    <property type="match status" value="1"/>
</dbReference>
<dbReference type="EMBL" id="BQXS01012636">
    <property type="protein sequence ID" value="GKT26106.1"/>
    <property type="molecule type" value="Genomic_DNA"/>
</dbReference>
<evidence type="ECO:0008006" key="5">
    <source>
        <dbReference type="Google" id="ProtNLM"/>
    </source>
</evidence>
<feature type="coiled-coil region" evidence="1">
    <location>
        <begin position="73"/>
        <end position="100"/>
    </location>
</feature>
<feature type="compositionally biased region" description="Low complexity" evidence="2">
    <location>
        <begin position="196"/>
        <end position="219"/>
    </location>
</feature>
<protein>
    <recommendedName>
        <fullName evidence="5">CCHC-type domain-containing protein</fullName>
    </recommendedName>
</protein>
<dbReference type="InterPro" id="IPR021109">
    <property type="entry name" value="Peptidase_aspartic_dom_sf"/>
</dbReference>
<dbReference type="Pfam" id="PF13650">
    <property type="entry name" value="Asp_protease_2"/>
    <property type="match status" value="1"/>
</dbReference>